<name>A0ABV5K851_9ACTN</name>
<comment type="caution">
    <text evidence="1">The sequence shown here is derived from an EMBL/GenBank/DDBJ whole genome shotgun (WGS) entry which is preliminary data.</text>
</comment>
<protein>
    <submittedName>
        <fullName evidence="1">Uncharacterized protein</fullName>
    </submittedName>
</protein>
<sequence>MTQDWTDRLFRDEGPSGSRVILDAVAGTAPDPVELDLNVWLVTIDRGAGTVHVEHSFDPDEGDLTVDALVSGLEARLTAP</sequence>
<organism evidence="1 2">
    <name type="scientific">Nocardioides plantarum</name>
    <dbReference type="NCBI Taxonomy" id="29299"/>
    <lineage>
        <taxon>Bacteria</taxon>
        <taxon>Bacillati</taxon>
        <taxon>Actinomycetota</taxon>
        <taxon>Actinomycetes</taxon>
        <taxon>Propionibacteriales</taxon>
        <taxon>Nocardioidaceae</taxon>
        <taxon>Nocardioides</taxon>
    </lineage>
</organism>
<gene>
    <name evidence="1" type="ORF">ACFFRI_07740</name>
</gene>
<dbReference type="EMBL" id="JBHMDG010000009">
    <property type="protein sequence ID" value="MFB9312931.1"/>
    <property type="molecule type" value="Genomic_DNA"/>
</dbReference>
<evidence type="ECO:0000313" key="2">
    <source>
        <dbReference type="Proteomes" id="UP001589750"/>
    </source>
</evidence>
<keyword evidence="2" id="KW-1185">Reference proteome</keyword>
<evidence type="ECO:0000313" key="1">
    <source>
        <dbReference type="EMBL" id="MFB9312931.1"/>
    </source>
</evidence>
<dbReference type="Proteomes" id="UP001589750">
    <property type="component" value="Unassembled WGS sequence"/>
</dbReference>
<dbReference type="RefSeq" id="WP_140011474.1">
    <property type="nucleotide sequence ID" value="NZ_JBHMDG010000009.1"/>
</dbReference>
<accession>A0ABV5K851</accession>
<proteinExistence type="predicted"/>
<reference evidence="1 2" key="1">
    <citation type="submission" date="2024-09" db="EMBL/GenBank/DDBJ databases">
        <authorList>
            <person name="Sun Q."/>
            <person name="Mori K."/>
        </authorList>
    </citation>
    <scope>NUCLEOTIDE SEQUENCE [LARGE SCALE GENOMIC DNA]</scope>
    <source>
        <strain evidence="1 2">JCM 9626</strain>
    </source>
</reference>